<dbReference type="RefSeq" id="WP_380727678.1">
    <property type="nucleotide sequence ID" value="NZ_JBHTLK010000204.1"/>
</dbReference>
<comment type="caution">
    <text evidence="5">The sequence shown here is derived from an EMBL/GenBank/DDBJ whole genome shotgun (WGS) entry which is preliminary data.</text>
</comment>
<dbReference type="Proteomes" id="UP001597168">
    <property type="component" value="Unassembled WGS sequence"/>
</dbReference>
<feature type="compositionally biased region" description="Basic residues" evidence="3">
    <location>
        <begin position="715"/>
        <end position="724"/>
    </location>
</feature>
<dbReference type="InterPro" id="IPR005158">
    <property type="entry name" value="BTAD"/>
</dbReference>
<gene>
    <name evidence="5" type="ORF">ACFQ3T_28240</name>
</gene>
<accession>A0ABW3R1N4</accession>
<dbReference type="CDD" id="cd15831">
    <property type="entry name" value="BTAD"/>
    <property type="match status" value="1"/>
</dbReference>
<keyword evidence="2" id="KW-0067">ATP-binding</keyword>
<evidence type="ECO:0000313" key="5">
    <source>
        <dbReference type="EMBL" id="MFD1151037.1"/>
    </source>
</evidence>
<reference evidence="6" key="1">
    <citation type="journal article" date="2019" name="Int. J. Syst. Evol. Microbiol.">
        <title>The Global Catalogue of Microorganisms (GCM) 10K type strain sequencing project: providing services to taxonomists for standard genome sequencing and annotation.</title>
        <authorList>
            <consortium name="The Broad Institute Genomics Platform"/>
            <consortium name="The Broad Institute Genome Sequencing Center for Infectious Disease"/>
            <person name="Wu L."/>
            <person name="Ma J."/>
        </authorList>
    </citation>
    <scope>NUCLEOTIDE SEQUENCE [LARGE SCALE GENOMIC DNA]</scope>
    <source>
        <strain evidence="6">CCUG 60214</strain>
    </source>
</reference>
<evidence type="ECO:0000256" key="2">
    <source>
        <dbReference type="ARBA" id="ARBA00022840"/>
    </source>
</evidence>
<dbReference type="EMBL" id="JBHTLK010000204">
    <property type="protein sequence ID" value="MFD1151037.1"/>
    <property type="molecule type" value="Genomic_DNA"/>
</dbReference>
<organism evidence="5 6">
    <name type="scientific">Saccharothrix hoggarensis</name>
    <dbReference type="NCBI Taxonomy" id="913853"/>
    <lineage>
        <taxon>Bacteria</taxon>
        <taxon>Bacillati</taxon>
        <taxon>Actinomycetota</taxon>
        <taxon>Actinomycetes</taxon>
        <taxon>Pseudonocardiales</taxon>
        <taxon>Pseudonocardiaceae</taxon>
        <taxon>Saccharothrix</taxon>
    </lineage>
</organism>
<dbReference type="InterPro" id="IPR041664">
    <property type="entry name" value="AAA_16"/>
</dbReference>
<keyword evidence="6" id="KW-1185">Reference proteome</keyword>
<dbReference type="Pfam" id="PF13191">
    <property type="entry name" value="AAA_16"/>
    <property type="match status" value="1"/>
</dbReference>
<evidence type="ECO:0000313" key="6">
    <source>
        <dbReference type="Proteomes" id="UP001597168"/>
    </source>
</evidence>
<dbReference type="PANTHER" id="PTHR16305">
    <property type="entry name" value="TESTICULAR SOLUBLE ADENYLYL CYCLASE"/>
    <property type="match status" value="1"/>
</dbReference>
<dbReference type="InterPro" id="IPR027417">
    <property type="entry name" value="P-loop_NTPase"/>
</dbReference>
<dbReference type="InterPro" id="IPR011990">
    <property type="entry name" value="TPR-like_helical_dom_sf"/>
</dbReference>
<name>A0ABW3R1N4_9PSEU</name>
<keyword evidence="1" id="KW-0547">Nucleotide-binding</keyword>
<feature type="region of interest" description="Disordered" evidence="3">
    <location>
        <begin position="700"/>
        <end position="731"/>
    </location>
</feature>
<evidence type="ECO:0000259" key="4">
    <source>
        <dbReference type="SMART" id="SM01043"/>
    </source>
</evidence>
<evidence type="ECO:0000256" key="1">
    <source>
        <dbReference type="ARBA" id="ARBA00022741"/>
    </source>
</evidence>
<dbReference type="Gene3D" id="1.25.40.10">
    <property type="entry name" value="Tetratricopeptide repeat domain"/>
    <property type="match status" value="1"/>
</dbReference>
<dbReference type="SUPFAM" id="SSF52540">
    <property type="entry name" value="P-loop containing nucleoside triphosphate hydrolases"/>
    <property type="match status" value="1"/>
</dbReference>
<dbReference type="SUPFAM" id="SSF48452">
    <property type="entry name" value="TPR-like"/>
    <property type="match status" value="1"/>
</dbReference>
<evidence type="ECO:0000256" key="3">
    <source>
        <dbReference type="SAM" id="MobiDB-lite"/>
    </source>
</evidence>
<dbReference type="Pfam" id="PF03704">
    <property type="entry name" value="BTAD"/>
    <property type="match status" value="1"/>
</dbReference>
<feature type="non-terminal residue" evidence="5">
    <location>
        <position position="1"/>
    </location>
</feature>
<dbReference type="PANTHER" id="PTHR16305:SF35">
    <property type="entry name" value="TRANSCRIPTIONAL ACTIVATOR DOMAIN"/>
    <property type="match status" value="1"/>
</dbReference>
<sequence>TYVAGLRRALGPARGALVSRSAGYSLRLAEGALDVDVFERRRAEGQRLFAAGEWAGARAALGEALALWEGVAYEGLSGPYVELERRRLGELRLGAIELRARAALGLGRFTEVITQVRPLVDEHPWYESLRELLMLALHRSGRPAEALEVYRDARDALLADQGLEPGPSLRHLHQVITAETTAPPHQPAAHTPHAADHPTAAHDALAGHHLPAAHDALAGHHPMTGPRVPAGHTPLAGHHLPAAHDALAGHTTLAGHRAPVAQHASALPTHSAETTRPVPAGFVGRTGEIALLRSLVADVRAGRGGAVWVEGDPGIGKSALLALALAGVDGDGARVAWGVADEMGRRFPLHVITECLDGVKASPASGRRGFAGADAAAVEQVVAVVEAICADAPLILVVDDLQWADDSSLLVWHRLVAVTRRLPLLLAAASRPTAGRRDLARLRRGVEARAGHVVALGPLDDADAEDLVAHVVGGRPGPVLRGITRRAAGNPLYLREVAHGLVARGAVRVVDGVADVDPAAGDELPGSLLAAVGRSLDFLSEDARQVLRSAALLGVEFRVGELAAVTGRSVLDLASVLEEAVAGAVVVEAGEELAFRHPYLREALYGAMSAPVRAALHRQAAQALAAAGASVDRVAAHLVAEPVPVDAWVLDWLTAHHAALAARSPGIAADLLGRATDTDPADARQRTTLSTALATLRHAGGLESEQRPRGAAFHHGVHGRRLNRRPVPDRSCHADTATAAFCRATGPDR</sequence>
<dbReference type="SMART" id="SM01043">
    <property type="entry name" value="BTAD"/>
    <property type="match status" value="1"/>
</dbReference>
<protein>
    <submittedName>
        <fullName evidence="5">BTAD domain-containing putative transcriptional regulator</fullName>
    </submittedName>
</protein>
<feature type="domain" description="Bacterial transcriptional activator" evidence="4">
    <location>
        <begin position="33"/>
        <end position="177"/>
    </location>
</feature>
<proteinExistence type="predicted"/>